<evidence type="ECO:0000256" key="7">
    <source>
        <dbReference type="ARBA" id="ARBA00023200"/>
    </source>
</evidence>
<proteinExistence type="inferred from homology"/>
<feature type="compositionally biased region" description="Polar residues" evidence="10">
    <location>
        <begin position="414"/>
        <end position="428"/>
    </location>
</feature>
<comment type="similarity">
    <text evidence="1 9">Belongs to the paramyxoviruses nucleocapsid family.</text>
</comment>
<keyword evidence="12" id="KW-1185">Reference proteome</keyword>
<dbReference type="GO" id="GO:0005198">
    <property type="term" value="F:structural molecule activity"/>
    <property type="evidence" value="ECO:0007669"/>
    <property type="project" value="InterPro"/>
</dbReference>
<evidence type="ECO:0000256" key="5">
    <source>
        <dbReference type="ARBA" id="ARBA00022884"/>
    </source>
</evidence>
<keyword evidence="2 9" id="KW-1139">Helical capsid protein</keyword>
<dbReference type="InterPro" id="IPR002021">
    <property type="entry name" value="Paramyx_ncap"/>
</dbReference>
<keyword evidence="7 9" id="KW-1035">Host cytoplasm</keyword>
<keyword evidence="3 9" id="KW-0167">Capsid protein</keyword>
<reference evidence="11 12" key="1">
    <citation type="submission" date="2012-12" db="EMBL/GenBank/DDBJ databases">
        <title>Antigenic and genetic analyses of isolate APMV/wigeon/Italy/3920-1/2005 indicate that it represents a new Avian paramyxovirus (APMV-12).</title>
        <authorList>
            <person name="Terregino C."/>
            <person name="Aldous E."/>
            <person name="Heidari A."/>
            <person name="Fuller C.M."/>
            <person name="De Nardi R."/>
            <person name="Manvell R.J."/>
            <person name="Beato M.S."/>
            <person name="Shell W.M."/>
            <person name="Monne I."/>
            <person name="brown I.H."/>
            <person name="Alexander D.J."/>
            <person name="Capua I."/>
        </authorList>
    </citation>
    <scope>NUCLEOTIDE SEQUENCE [LARGE SCALE GENOMIC DNA]</scope>
    <source>
        <strain evidence="11">Wigeon/Italy/3920_1/2005</strain>
    </source>
</reference>
<feature type="region of interest" description="Disordered" evidence="10">
    <location>
        <begin position="414"/>
        <end position="493"/>
    </location>
</feature>
<evidence type="ECO:0000256" key="1">
    <source>
        <dbReference type="ARBA" id="ARBA00007642"/>
    </source>
</evidence>
<dbReference type="GO" id="GO:0003723">
    <property type="term" value="F:RNA binding"/>
    <property type="evidence" value="ECO:0007669"/>
    <property type="project" value="UniProtKB-KW"/>
</dbReference>
<accession>M4QTX2</accession>
<name>M4QTX2_9MONO</name>
<keyword evidence="5 9" id="KW-0694">RNA-binding</keyword>
<dbReference type="GO" id="GO:0019029">
    <property type="term" value="C:helical viral capsid"/>
    <property type="evidence" value="ECO:0007669"/>
    <property type="project" value="UniProtKB-KW"/>
</dbReference>
<dbReference type="GO" id="GO:0019013">
    <property type="term" value="C:viral nucleocapsid"/>
    <property type="evidence" value="ECO:0007669"/>
    <property type="project" value="UniProtKB-KW"/>
</dbReference>
<evidence type="ECO:0000256" key="9">
    <source>
        <dbReference type="RuleBase" id="RU361245"/>
    </source>
</evidence>
<organism evidence="11 12">
    <name type="scientific">avian paramyxovirus 12</name>
    <dbReference type="NCBI Taxonomy" id="2560320"/>
    <lineage>
        <taxon>Viruses</taxon>
        <taxon>Riboviria</taxon>
        <taxon>Orthornavirae</taxon>
        <taxon>Negarnaviricota</taxon>
        <taxon>Haploviricotina</taxon>
        <taxon>Monjiviricetes</taxon>
        <taxon>Mononegavirales</taxon>
        <taxon>Paramyxoviridae</taxon>
        <taxon>Avulavirinae</taxon>
        <taxon>Orthoavulavirus</taxon>
        <taxon>Orthoavulavirus taiwanense</taxon>
    </lineage>
</organism>
<dbReference type="RefSeq" id="YP_009094168.1">
    <property type="nucleotide sequence ID" value="NC_025363.1"/>
</dbReference>
<protein>
    <recommendedName>
        <fullName evidence="9">Nucleocapsid</fullName>
    </recommendedName>
    <alternativeName>
        <fullName evidence="9">Nucleocapsid protein</fullName>
    </alternativeName>
</protein>
<keyword evidence="4 9" id="KW-0946">Virion</keyword>
<dbReference type="Proteomes" id="UP000116619">
    <property type="component" value="Segment"/>
</dbReference>
<dbReference type="Pfam" id="PF00973">
    <property type="entry name" value="Paramyxo_ncap"/>
    <property type="match status" value="1"/>
</dbReference>
<dbReference type="GO" id="GO:0030430">
    <property type="term" value="C:host cell cytoplasm"/>
    <property type="evidence" value="ECO:0007669"/>
    <property type="project" value="UniProtKB-SubCell"/>
</dbReference>
<gene>
    <name evidence="11" type="primary">NP</name>
</gene>
<keyword evidence="8 9" id="KW-0687">Ribonucleoprotein</keyword>
<dbReference type="EMBL" id="KC333050">
    <property type="protein sequence ID" value="AGH32598.1"/>
    <property type="molecule type" value="Viral_cRNA"/>
</dbReference>
<dbReference type="GeneID" id="20964452"/>
<evidence type="ECO:0000256" key="2">
    <source>
        <dbReference type="ARBA" id="ARBA00022497"/>
    </source>
</evidence>
<comment type="subcellular location">
    <subcellularLocation>
        <location evidence="9">Virion</location>
    </subcellularLocation>
    <subcellularLocation>
        <location evidence="9">Host cytoplasm</location>
    </subcellularLocation>
</comment>
<keyword evidence="6 9" id="KW-0543">Viral nucleoprotein</keyword>
<comment type="subunit">
    <text evidence="9">Homomultimer; forms the nucleocapsid. Binds to the viral genomic RNA. N0 interacts with the phosphoprotein (via N-terminus); this interaction allows P to chaperon N0 to avoid N polymerization before encapsidation. Interacts as N-RNA template with the phosphoprotein (via C-terminus); this interaction positions the polymerase on the template.</text>
</comment>
<evidence type="ECO:0000313" key="12">
    <source>
        <dbReference type="Proteomes" id="UP000116619"/>
    </source>
</evidence>
<evidence type="ECO:0000313" key="11">
    <source>
        <dbReference type="EMBL" id="AGH32598.1"/>
    </source>
</evidence>
<evidence type="ECO:0000256" key="4">
    <source>
        <dbReference type="ARBA" id="ARBA00022844"/>
    </source>
</evidence>
<evidence type="ECO:0000256" key="10">
    <source>
        <dbReference type="SAM" id="MobiDB-lite"/>
    </source>
</evidence>
<sequence length="493" mass="53938">MASVFEEYDKLLESQTRPSKGVSPAEKGGTLKVELPVFVCNSNDAETRWAFVCFALRLAVSDSSNKPLRQGAMISLLCAHSETMRTHVAMAGRNGETSIALLEIDAFVDGMPVFNSRSGITDEKAQRFSMIAGDLPRSCSNNTPFINADAENDPPEDITDALERILTVQTQLWVTLAKAMTSYETAEESEVRRITKYTQQGRVIKKFLLFPVVRSSIQVTIRSSLAVRAFMVSELRRAKNTPSGSSTYYSLVGDINAYVQNAGLTAFFLTLKYGINTRTPALALSSLSGDIKKLGNLMRLYREKGDTAPYMTLLGDPDQMQFAPAEFALMYSFAMGMASVLDKGTTKYQFARDFMNPGYWRLGVECAQQQSASIDEAMAAELRLSGNARKALANAVSRMTEGVSQDLFEGGSASVTSGLGVQESQKPSKPSRGDEVRGPDGIPADEQRFLDLMRSIAGNMRDSDAPPPPTPGASYQDREDDNLDGEPSSQWEL</sequence>
<comment type="function">
    <text evidence="9">Forms the helical nucleocapsid (NC), protecting the genome from nucleases.</text>
</comment>
<dbReference type="OrthoDB" id="3094at10239"/>
<evidence type="ECO:0000256" key="3">
    <source>
        <dbReference type="ARBA" id="ARBA00022561"/>
    </source>
</evidence>
<dbReference type="GO" id="GO:1990904">
    <property type="term" value="C:ribonucleoprotein complex"/>
    <property type="evidence" value="ECO:0007669"/>
    <property type="project" value="UniProtKB-KW"/>
</dbReference>
<evidence type="ECO:0000256" key="8">
    <source>
        <dbReference type="ARBA" id="ARBA00023274"/>
    </source>
</evidence>
<evidence type="ECO:0000256" key="6">
    <source>
        <dbReference type="ARBA" id="ARBA00023086"/>
    </source>
</evidence>
<dbReference type="KEGG" id="vg:20964452"/>